<evidence type="ECO:0000256" key="1">
    <source>
        <dbReference type="SAM" id="SignalP"/>
    </source>
</evidence>
<dbReference type="RefSeq" id="WP_281837000.1">
    <property type="nucleotide sequence ID" value="NZ_BSDY01000017.1"/>
</dbReference>
<comment type="caution">
    <text evidence="2">The sequence shown here is derived from an EMBL/GenBank/DDBJ whole genome shotgun (WGS) entry which is preliminary data.</text>
</comment>
<proteinExistence type="predicted"/>
<evidence type="ECO:0000313" key="3">
    <source>
        <dbReference type="Proteomes" id="UP001144471"/>
    </source>
</evidence>
<reference evidence="2" key="1">
    <citation type="submission" date="2022-12" db="EMBL/GenBank/DDBJ databases">
        <title>Reference genome sequencing for broad-spectrum identification of bacterial and archaeal isolates by mass spectrometry.</title>
        <authorList>
            <person name="Sekiguchi Y."/>
            <person name="Tourlousse D.M."/>
        </authorList>
    </citation>
    <scope>NUCLEOTIDE SEQUENCE</scope>
    <source>
        <strain evidence="2">10succ1</strain>
    </source>
</reference>
<evidence type="ECO:0000313" key="2">
    <source>
        <dbReference type="EMBL" id="GLI57404.1"/>
    </source>
</evidence>
<sequence length="230" mass="26909">MNFKSFLYLMAIFLIFGSTSKADDAVKVELVDRSVKELRRGGSIETEEYLIKNEVGNREEERYYFKVESLKREKVMEKKVFVKGEVFNNATGEKETGIPTWRKIYQIKMVNDTEGRIKKVFEKSYVMSLEGREVIMYVPIKTIKKRHRYYDSVGKSGERESAEEVDIEKFYRKIFYGSGEKSSVKTEALLKEIVPESTLMEYNTLDLGDLKEVVENEDEEEFFLKGTIKL</sequence>
<dbReference type="EMBL" id="BSDY01000017">
    <property type="protein sequence ID" value="GLI57404.1"/>
    <property type="molecule type" value="Genomic_DNA"/>
</dbReference>
<dbReference type="Proteomes" id="UP001144471">
    <property type="component" value="Unassembled WGS sequence"/>
</dbReference>
<evidence type="ECO:0008006" key="4">
    <source>
        <dbReference type="Google" id="ProtNLM"/>
    </source>
</evidence>
<feature type="signal peptide" evidence="1">
    <location>
        <begin position="1"/>
        <end position="22"/>
    </location>
</feature>
<dbReference type="AlphaFoldDB" id="A0A9W6GP25"/>
<organism evidence="2 3">
    <name type="scientific">Propionigenium maris DSM 9537</name>
    <dbReference type="NCBI Taxonomy" id="1123000"/>
    <lineage>
        <taxon>Bacteria</taxon>
        <taxon>Fusobacteriati</taxon>
        <taxon>Fusobacteriota</taxon>
        <taxon>Fusobacteriia</taxon>
        <taxon>Fusobacteriales</taxon>
        <taxon>Fusobacteriaceae</taxon>
        <taxon>Propionigenium</taxon>
    </lineage>
</organism>
<name>A0A9W6GP25_9FUSO</name>
<accession>A0A9W6GP25</accession>
<gene>
    <name evidence="2" type="ORF">PM10SUCC1_29180</name>
</gene>
<keyword evidence="3" id="KW-1185">Reference proteome</keyword>
<protein>
    <recommendedName>
        <fullName evidence="4">Outer membrane lipoprotein-sorting protein</fullName>
    </recommendedName>
</protein>
<keyword evidence="1" id="KW-0732">Signal</keyword>
<feature type="chain" id="PRO_5040938925" description="Outer membrane lipoprotein-sorting protein" evidence="1">
    <location>
        <begin position="23"/>
        <end position="230"/>
    </location>
</feature>